<sequence length="121" mass="13345">MRLLIAALALVLTLMYFTFGLRFGYVTLTPTYMLNATGESRYGFNAFEENQTVGVRGLCDVRRGNVTVRLLDPGGTQVAGQVCPKGKWALNALGKGRNGTYELVLEYKDFTGIIDISEARE</sequence>
<name>A0A0F7JKY8_9DEIO</name>
<dbReference type="RefSeq" id="WP_046842797.1">
    <property type="nucleotide sequence ID" value="NZ_BMHJ01000001.1"/>
</dbReference>
<organism evidence="1 3">
    <name type="scientific">Deinococcus soli</name>
    <name type="common">ex Cha et al. 2016</name>
    <dbReference type="NCBI Taxonomy" id="1309411"/>
    <lineage>
        <taxon>Bacteria</taxon>
        <taxon>Thermotogati</taxon>
        <taxon>Deinococcota</taxon>
        <taxon>Deinococci</taxon>
        <taxon>Deinococcales</taxon>
        <taxon>Deinococcaceae</taxon>
        <taxon>Deinococcus</taxon>
    </lineage>
</organism>
<evidence type="ECO:0000313" key="3">
    <source>
        <dbReference type="Proteomes" id="UP000034024"/>
    </source>
</evidence>
<dbReference type="Proteomes" id="UP000034024">
    <property type="component" value="Chromosome"/>
</dbReference>
<reference evidence="1 3" key="1">
    <citation type="submission" date="2015-01" db="EMBL/GenBank/DDBJ databases">
        <title>Deinococcus soli/N5/whole genome sequencing.</title>
        <authorList>
            <person name="Kim M.K."/>
            <person name="Srinivasan S."/>
            <person name="Lee J.-J."/>
        </authorList>
    </citation>
    <scope>NUCLEOTIDE SEQUENCE [LARGE SCALE GENOMIC DNA]</scope>
    <source>
        <strain evidence="1 3">N5</strain>
    </source>
</reference>
<keyword evidence="3" id="KW-1185">Reference proteome</keyword>
<accession>A0A0F7JKY8</accession>
<evidence type="ECO:0000313" key="1">
    <source>
        <dbReference type="EMBL" id="AKH16222.1"/>
    </source>
</evidence>
<reference evidence="2" key="2">
    <citation type="submission" date="2023-07" db="EMBL/GenBank/DDBJ databases">
        <title>Sorghum-associated microbial communities from plants grown in Nebraska, USA.</title>
        <authorList>
            <person name="Schachtman D."/>
        </authorList>
    </citation>
    <scope>NUCLEOTIDE SEQUENCE</scope>
    <source>
        <strain evidence="2">BE330</strain>
    </source>
</reference>
<evidence type="ECO:0000313" key="2">
    <source>
        <dbReference type="EMBL" id="MDR6216628.1"/>
    </source>
</evidence>
<protein>
    <submittedName>
        <fullName evidence="1">Uncharacterized protein</fullName>
    </submittedName>
</protein>
<proteinExistence type="predicted"/>
<dbReference type="EMBL" id="CP011389">
    <property type="protein sequence ID" value="AKH16222.1"/>
    <property type="molecule type" value="Genomic_DNA"/>
</dbReference>
<dbReference type="KEGG" id="dch:SY84_03180"/>
<gene>
    <name evidence="2" type="ORF">J2Y00_000177</name>
    <name evidence="1" type="ORF">SY84_03180</name>
</gene>
<dbReference type="PATRIC" id="fig|1309411.5.peg.663"/>
<dbReference type="OrthoDB" id="70279at2"/>
<dbReference type="EMBL" id="JAVDQK010000001">
    <property type="protein sequence ID" value="MDR6216628.1"/>
    <property type="molecule type" value="Genomic_DNA"/>
</dbReference>
<dbReference type="AlphaFoldDB" id="A0A0F7JKY8"/>
<dbReference type="Proteomes" id="UP001185331">
    <property type="component" value="Unassembled WGS sequence"/>
</dbReference>